<organism evidence="5 6">
    <name type="scientific">Sarocladium strictum</name>
    <name type="common">Black bundle disease fungus</name>
    <name type="synonym">Acremonium strictum</name>
    <dbReference type="NCBI Taxonomy" id="5046"/>
    <lineage>
        <taxon>Eukaryota</taxon>
        <taxon>Fungi</taxon>
        <taxon>Dikarya</taxon>
        <taxon>Ascomycota</taxon>
        <taxon>Pezizomycotina</taxon>
        <taxon>Sordariomycetes</taxon>
        <taxon>Hypocreomycetidae</taxon>
        <taxon>Hypocreales</taxon>
        <taxon>Sarocladiaceae</taxon>
        <taxon>Sarocladium</taxon>
    </lineage>
</organism>
<evidence type="ECO:0000313" key="5">
    <source>
        <dbReference type="EMBL" id="KAK0388134.1"/>
    </source>
</evidence>
<dbReference type="Pfam" id="PF03959">
    <property type="entry name" value="FSH1"/>
    <property type="match status" value="1"/>
</dbReference>
<dbReference type="AlphaFoldDB" id="A0AA39GKF5"/>
<comment type="similarity">
    <text evidence="1">Belongs to the LovG family.</text>
</comment>
<dbReference type="InterPro" id="IPR050593">
    <property type="entry name" value="LovG"/>
</dbReference>
<dbReference type="EMBL" id="JAPDFR010000003">
    <property type="protein sequence ID" value="KAK0388134.1"/>
    <property type="molecule type" value="Genomic_DNA"/>
</dbReference>
<evidence type="ECO:0000256" key="1">
    <source>
        <dbReference type="ARBA" id="ARBA00005863"/>
    </source>
</evidence>
<dbReference type="Gene3D" id="3.40.50.1820">
    <property type="entry name" value="alpha/beta hydrolase"/>
    <property type="match status" value="1"/>
</dbReference>
<protein>
    <recommendedName>
        <fullName evidence="4">Serine hydrolase domain-containing protein</fullName>
    </recommendedName>
</protein>
<dbReference type="PANTHER" id="PTHR48070:SF3">
    <property type="entry name" value="ESTERASE DBAE-RELATED"/>
    <property type="match status" value="1"/>
</dbReference>
<dbReference type="InterPro" id="IPR029058">
    <property type="entry name" value="AB_hydrolase_fold"/>
</dbReference>
<dbReference type="GO" id="GO:0016787">
    <property type="term" value="F:hydrolase activity"/>
    <property type="evidence" value="ECO:0007669"/>
    <property type="project" value="UniProtKB-KW"/>
</dbReference>
<feature type="domain" description="Serine hydrolase" evidence="4">
    <location>
        <begin position="12"/>
        <end position="250"/>
    </location>
</feature>
<sequence length="271" mass="29857">MSSSTAPVGPSTAPRILCLHGGGTNASIFRFQLRAILSRSSPNFRFVFVEAPFISEPHPAVAEIFADYAPFRRWLRWESNHPEIDDNEAAEKIVEACREAMRADNEIASGEWVGVLGFSQGAKMVASLLWAQQVLGAREQDEGARELLDARFKFGVLMAGRHPIVRLSPDLPENPHTSPAGRSSIDPTELPASNEGDHVVTTPTLHVHGLADPGLQQHREMKDLWFATGTTTLVEWDGDHRLPIKPADVDKVLEKIYELAENAGVRVVRGE</sequence>
<dbReference type="InterPro" id="IPR005645">
    <property type="entry name" value="FSH-like_dom"/>
</dbReference>
<comment type="caution">
    <text evidence="5">The sequence shown here is derived from an EMBL/GenBank/DDBJ whole genome shotgun (WGS) entry which is preliminary data.</text>
</comment>
<reference evidence="5" key="1">
    <citation type="submission" date="2022-10" db="EMBL/GenBank/DDBJ databases">
        <title>Determination and structural analysis of whole genome sequence of Sarocladium strictum F4-1.</title>
        <authorList>
            <person name="Hu L."/>
            <person name="Jiang Y."/>
        </authorList>
    </citation>
    <scope>NUCLEOTIDE SEQUENCE</scope>
    <source>
        <strain evidence="5">F4-1</strain>
    </source>
</reference>
<dbReference type="GO" id="GO:0005634">
    <property type="term" value="C:nucleus"/>
    <property type="evidence" value="ECO:0007669"/>
    <property type="project" value="TreeGrafter"/>
</dbReference>
<keyword evidence="6" id="KW-1185">Reference proteome</keyword>
<evidence type="ECO:0000256" key="3">
    <source>
        <dbReference type="SAM" id="MobiDB-lite"/>
    </source>
</evidence>
<dbReference type="PANTHER" id="PTHR48070">
    <property type="entry name" value="ESTERASE OVCA2"/>
    <property type="match status" value="1"/>
</dbReference>
<keyword evidence="2" id="KW-0378">Hydrolase</keyword>
<dbReference type="GO" id="GO:0005737">
    <property type="term" value="C:cytoplasm"/>
    <property type="evidence" value="ECO:0007669"/>
    <property type="project" value="TreeGrafter"/>
</dbReference>
<evidence type="ECO:0000259" key="4">
    <source>
        <dbReference type="Pfam" id="PF03959"/>
    </source>
</evidence>
<gene>
    <name evidence="5" type="ORF">NLU13_4379</name>
</gene>
<name>A0AA39GKF5_SARSR</name>
<dbReference type="Proteomes" id="UP001175261">
    <property type="component" value="Unassembled WGS sequence"/>
</dbReference>
<dbReference type="GO" id="GO:0044550">
    <property type="term" value="P:secondary metabolite biosynthetic process"/>
    <property type="evidence" value="ECO:0007669"/>
    <property type="project" value="TreeGrafter"/>
</dbReference>
<evidence type="ECO:0000256" key="2">
    <source>
        <dbReference type="ARBA" id="ARBA00022801"/>
    </source>
</evidence>
<proteinExistence type="inferred from homology"/>
<feature type="region of interest" description="Disordered" evidence="3">
    <location>
        <begin position="167"/>
        <end position="198"/>
    </location>
</feature>
<evidence type="ECO:0000313" key="6">
    <source>
        <dbReference type="Proteomes" id="UP001175261"/>
    </source>
</evidence>
<accession>A0AA39GKF5</accession>
<dbReference type="SUPFAM" id="SSF53474">
    <property type="entry name" value="alpha/beta-Hydrolases"/>
    <property type="match status" value="1"/>
</dbReference>